<dbReference type="Gene3D" id="2.40.30.170">
    <property type="match status" value="1"/>
</dbReference>
<dbReference type="Pfam" id="PF25973">
    <property type="entry name" value="BSH_CzcB"/>
    <property type="match status" value="1"/>
</dbReference>
<keyword evidence="2" id="KW-0175">Coiled coil</keyword>
<evidence type="ECO:0000259" key="3">
    <source>
        <dbReference type="Pfam" id="PF25967"/>
    </source>
</evidence>
<dbReference type="NCBIfam" id="TIGR01730">
    <property type="entry name" value="RND_mfp"/>
    <property type="match status" value="1"/>
</dbReference>
<comment type="caution">
    <text evidence="5">The sequence shown here is derived from an EMBL/GenBank/DDBJ whole genome shotgun (WGS) entry which is preliminary data.</text>
</comment>
<evidence type="ECO:0000256" key="1">
    <source>
        <dbReference type="ARBA" id="ARBA00009477"/>
    </source>
</evidence>
<comment type="similarity">
    <text evidence="1">Belongs to the membrane fusion protein (MFP) (TC 8.A.1) family.</text>
</comment>
<dbReference type="PANTHER" id="PTHR30469">
    <property type="entry name" value="MULTIDRUG RESISTANCE PROTEIN MDTA"/>
    <property type="match status" value="1"/>
</dbReference>
<dbReference type="EMBL" id="QJRY01000009">
    <property type="protein sequence ID" value="PYB70414.1"/>
    <property type="molecule type" value="Genomic_DNA"/>
</dbReference>
<gene>
    <name evidence="5" type="ORF">DMY87_21140</name>
</gene>
<evidence type="ECO:0000259" key="4">
    <source>
        <dbReference type="Pfam" id="PF25973"/>
    </source>
</evidence>
<sequence>MVNQSQRLQGGRLRRVTLFAAFSVLALSSCEGDNKKTEVDVPQVTVEVAKLDRDVLRAAGTGEIKAQVESELSFKLSGRVIERQVGVGDRVTAGQVLATLDPTEQLADIQSAEAGVSAQDATLRKASSILNRRKTLIQTGALSQQEVDSAQQEFLSAQKDLDAAKARLETAQEALKQTELRADADGTITARNVEVGQVVQASATVFTLAHDGARDAVFNVQENALSTGAEPISLNVSLLSRPDISVPAKIREVSPTLDRSLGTVRVKLSVENAPPEMTLGAAIVASVVLAQQDRISIPWQSIFSKEGNPAVWVVDRDALTTALKPVKIERYDADRVVLTSGIEPGELVIVDGVQFLRENQKVAILKGAAQ</sequence>
<proteinExistence type="inferred from homology"/>
<name>A0ABX5NR39_9HYPH</name>
<evidence type="ECO:0000313" key="6">
    <source>
        <dbReference type="Proteomes" id="UP000247536"/>
    </source>
</evidence>
<dbReference type="InterPro" id="IPR006143">
    <property type="entry name" value="RND_pump_MFP"/>
</dbReference>
<dbReference type="PROSITE" id="PS51257">
    <property type="entry name" value="PROKAR_LIPOPROTEIN"/>
    <property type="match status" value="1"/>
</dbReference>
<dbReference type="Pfam" id="PF25967">
    <property type="entry name" value="RND-MFP_C"/>
    <property type="match status" value="1"/>
</dbReference>
<dbReference type="Proteomes" id="UP000247536">
    <property type="component" value="Unassembled WGS sequence"/>
</dbReference>
<dbReference type="Gene3D" id="1.10.287.470">
    <property type="entry name" value="Helix hairpin bin"/>
    <property type="match status" value="1"/>
</dbReference>
<dbReference type="InterPro" id="IPR058627">
    <property type="entry name" value="MdtA-like_C"/>
</dbReference>
<dbReference type="InterPro" id="IPR058647">
    <property type="entry name" value="BSH_CzcB-like"/>
</dbReference>
<reference evidence="5 6" key="1">
    <citation type="submission" date="2018-06" db="EMBL/GenBank/DDBJ databases">
        <title>Rhizobium wuzhouense sp. nov., isolated from roots of Oryza officinalis.</title>
        <authorList>
            <person name="Yuan T."/>
        </authorList>
    </citation>
    <scope>NUCLEOTIDE SEQUENCE [LARGE SCALE GENOMIC DNA]</scope>
    <source>
        <strain evidence="5 6">W44</strain>
    </source>
</reference>
<protein>
    <submittedName>
        <fullName evidence="5">Efflux RND transporter periplasmic adaptor subunit</fullName>
    </submittedName>
</protein>
<feature type="coiled-coil region" evidence="2">
    <location>
        <begin position="147"/>
        <end position="181"/>
    </location>
</feature>
<dbReference type="PANTHER" id="PTHR30469:SF38">
    <property type="entry name" value="HLYD FAMILY SECRETION PROTEIN"/>
    <property type="match status" value="1"/>
</dbReference>
<evidence type="ECO:0000256" key="2">
    <source>
        <dbReference type="SAM" id="Coils"/>
    </source>
</evidence>
<feature type="domain" description="Multidrug resistance protein MdtA-like C-terminal permuted SH3" evidence="3">
    <location>
        <begin position="305"/>
        <end position="354"/>
    </location>
</feature>
<keyword evidence="6" id="KW-1185">Reference proteome</keyword>
<feature type="domain" description="CzcB-like barrel-sandwich hybrid" evidence="4">
    <location>
        <begin position="74"/>
        <end position="209"/>
    </location>
</feature>
<dbReference type="Gene3D" id="2.40.420.20">
    <property type="match status" value="1"/>
</dbReference>
<organism evidence="5 6">
    <name type="scientific">Rhizobium wuzhouense</name>
    <dbReference type="NCBI Taxonomy" id="1986026"/>
    <lineage>
        <taxon>Bacteria</taxon>
        <taxon>Pseudomonadati</taxon>
        <taxon>Pseudomonadota</taxon>
        <taxon>Alphaproteobacteria</taxon>
        <taxon>Hyphomicrobiales</taxon>
        <taxon>Rhizobiaceae</taxon>
        <taxon>Rhizobium/Agrobacterium group</taxon>
        <taxon>Rhizobium</taxon>
    </lineage>
</organism>
<evidence type="ECO:0000313" key="5">
    <source>
        <dbReference type="EMBL" id="PYB70414.1"/>
    </source>
</evidence>
<dbReference type="Gene3D" id="2.40.50.100">
    <property type="match status" value="1"/>
</dbReference>
<accession>A0ABX5NR39</accession>
<dbReference type="SUPFAM" id="SSF111369">
    <property type="entry name" value="HlyD-like secretion proteins"/>
    <property type="match status" value="1"/>
</dbReference>
<dbReference type="RefSeq" id="WP_110793629.1">
    <property type="nucleotide sequence ID" value="NZ_QJRY01000009.1"/>
</dbReference>